<dbReference type="Proteomes" id="UP000271974">
    <property type="component" value="Unassembled WGS sequence"/>
</dbReference>
<evidence type="ECO:0000313" key="3">
    <source>
        <dbReference type="EMBL" id="RUS90917.1"/>
    </source>
</evidence>
<name>A0A433UAR9_ELYCH</name>
<proteinExistence type="predicted"/>
<feature type="region of interest" description="Disordered" evidence="1">
    <location>
        <begin position="62"/>
        <end position="88"/>
    </location>
</feature>
<keyword evidence="4" id="KW-1185">Reference proteome</keyword>
<dbReference type="AlphaFoldDB" id="A0A433UAR9"/>
<protein>
    <recommendedName>
        <fullName evidence="5">GDNF/GAS1 domain-containing protein</fullName>
    </recommendedName>
</protein>
<feature type="chain" id="PRO_5019407101" description="GDNF/GAS1 domain-containing protein" evidence="2">
    <location>
        <begin position="24"/>
        <end position="789"/>
    </location>
</feature>
<dbReference type="EMBL" id="RQTK01000022">
    <property type="protein sequence ID" value="RUS90917.1"/>
    <property type="molecule type" value="Genomic_DNA"/>
</dbReference>
<comment type="caution">
    <text evidence="3">The sequence shown here is derived from an EMBL/GenBank/DDBJ whole genome shotgun (WGS) entry which is preliminary data.</text>
</comment>
<keyword evidence="2" id="KW-0732">Signal</keyword>
<evidence type="ECO:0008006" key="5">
    <source>
        <dbReference type="Google" id="ProtNLM"/>
    </source>
</evidence>
<accession>A0A433UAR9</accession>
<feature type="compositionally biased region" description="Polar residues" evidence="1">
    <location>
        <begin position="62"/>
        <end position="73"/>
    </location>
</feature>
<feature type="non-terminal residue" evidence="3">
    <location>
        <position position="789"/>
    </location>
</feature>
<feature type="signal peptide" evidence="2">
    <location>
        <begin position="1"/>
        <end position="23"/>
    </location>
</feature>
<evidence type="ECO:0000256" key="2">
    <source>
        <dbReference type="SAM" id="SignalP"/>
    </source>
</evidence>
<reference evidence="3 4" key="1">
    <citation type="submission" date="2019-01" db="EMBL/GenBank/DDBJ databases">
        <title>A draft genome assembly of the solar-powered sea slug Elysia chlorotica.</title>
        <authorList>
            <person name="Cai H."/>
            <person name="Li Q."/>
            <person name="Fang X."/>
            <person name="Li J."/>
            <person name="Curtis N.E."/>
            <person name="Altenburger A."/>
            <person name="Shibata T."/>
            <person name="Feng M."/>
            <person name="Maeda T."/>
            <person name="Schwartz J.A."/>
            <person name="Shigenobu S."/>
            <person name="Lundholm N."/>
            <person name="Nishiyama T."/>
            <person name="Yang H."/>
            <person name="Hasebe M."/>
            <person name="Li S."/>
            <person name="Pierce S.K."/>
            <person name="Wang J."/>
        </authorList>
    </citation>
    <scope>NUCLEOTIDE SEQUENCE [LARGE SCALE GENOMIC DNA]</scope>
    <source>
        <strain evidence="3">EC2010</strain>
        <tissue evidence="3">Whole organism of an adult</tissue>
    </source>
</reference>
<evidence type="ECO:0000313" key="4">
    <source>
        <dbReference type="Proteomes" id="UP000271974"/>
    </source>
</evidence>
<dbReference type="OrthoDB" id="10582644at2759"/>
<organism evidence="3 4">
    <name type="scientific">Elysia chlorotica</name>
    <name type="common">Eastern emerald elysia</name>
    <name type="synonym">Sea slug</name>
    <dbReference type="NCBI Taxonomy" id="188477"/>
    <lineage>
        <taxon>Eukaryota</taxon>
        <taxon>Metazoa</taxon>
        <taxon>Spiralia</taxon>
        <taxon>Lophotrochozoa</taxon>
        <taxon>Mollusca</taxon>
        <taxon>Gastropoda</taxon>
        <taxon>Heterobranchia</taxon>
        <taxon>Euthyneura</taxon>
        <taxon>Panpulmonata</taxon>
        <taxon>Sacoglossa</taxon>
        <taxon>Placobranchoidea</taxon>
        <taxon>Plakobranchidae</taxon>
        <taxon>Elysia</taxon>
    </lineage>
</organism>
<sequence length="789" mass="87211">MSPSKGVLGLLFVLTFYSSGSEALCNGTGSSVTVTTTETNSVYNVTTGLWVNVTTSGQSTVIRPDGLNSSNCTAPPPPPPPPDRDNSTLCNGTTTTTTVLVYETKSVYNETTDSWVNVTVARNQTVIKPQEENSSCAVDAPPPPDRDNSTLCNGTRATTTVSMTETKLVFNSTTGRWENVTTTRTYTVIRPPGSNSSVCDIPNEEWKAYVYFKKHMMDWNFKQWVDYFKSISENEWDFDAFIEDLGDNVTDIKCNASSPTSLQISSIMNVFDVLKDIEESEERMESCRWLRSSLLLNHQHWDSCMDDDDDDDLDGGVDSSNSNVMRRRLRVAHTAEMAGLGEVLCALPFTGSETVWTDMESDKTCDLWAIRNIILASLHIKLGWDEDNSCKEATVAMNYLRNYLEPCNGRLRFLLATLIRQAEMRQRMVCTPPTCNIPYASTCALDAEMRLRKFMDNYGRVLNGSMETGKNQSGNSTGGPMKGEIEKFCRDVQVTFACVANHTISCDADTYGSVNMRVKMATEQFRTICKDVITLPPEKCVPPPAMPVGSSSQTLPGGRTNGSIASNAELIRHLSLYSLFEDRFLCQAALRTDAVNDKELIENVCGYSGADTELRCLSRTLNNSVPSDERIVTCKGTRSIDSRCLRRYNEITGIESARCASPRECSLSPGTNETLACCDVNQCNHAQHNFSQSCPCRSENLNIIITEGLKPDMNIELCLALREKVGAALQGCSNYTRNMFTVGPLMTMLRNKCPGISVSYFLLLPQCGNACPNTDTAWTTCTNLGFSYC</sequence>
<gene>
    <name evidence="3" type="ORF">EGW08_001314</name>
</gene>
<feature type="region of interest" description="Disordered" evidence="1">
    <location>
        <begin position="131"/>
        <end position="150"/>
    </location>
</feature>
<evidence type="ECO:0000256" key="1">
    <source>
        <dbReference type="SAM" id="MobiDB-lite"/>
    </source>
</evidence>